<organism evidence="14">
    <name type="scientific">Nalassus laevioctostriatus</name>
    <dbReference type="NCBI Taxonomy" id="878205"/>
    <lineage>
        <taxon>Eukaryota</taxon>
        <taxon>Metazoa</taxon>
        <taxon>Ecdysozoa</taxon>
        <taxon>Arthropoda</taxon>
        <taxon>Hexapoda</taxon>
        <taxon>Insecta</taxon>
        <taxon>Pterygota</taxon>
        <taxon>Neoptera</taxon>
        <taxon>Endopterygota</taxon>
        <taxon>Coleoptera</taxon>
        <taxon>Polyphaga</taxon>
        <taxon>Cucujiformia</taxon>
        <taxon>Tenebrionidae</taxon>
        <taxon>Nalassus</taxon>
    </lineage>
</organism>
<evidence type="ECO:0000256" key="5">
    <source>
        <dbReference type="ARBA" id="ARBA00022547"/>
    </source>
</evidence>
<keyword evidence="9 12" id="KW-0406">Ion transport</keyword>
<evidence type="ECO:0000256" key="6">
    <source>
        <dbReference type="ARBA" id="ARBA00022692"/>
    </source>
</evidence>
<comment type="subunit">
    <text evidence="3">F-type ATPases have 2 components, CF(1) - the catalytic core - and CF(0) - the membrane proton channel.</text>
</comment>
<comment type="subcellular location">
    <subcellularLocation>
        <location evidence="1 12">Mitochondrion membrane</location>
        <topology evidence="1 12">Single-pass membrane protein</topology>
    </subcellularLocation>
</comment>
<accession>A0A191ZRR3</accession>
<reference evidence="14" key="1">
    <citation type="journal article" date="2016" name="Mol. Ecol. Resour.">
        <title>Lessons from genome skimming of arthropod-preserving ethanol.</title>
        <authorList>
            <person name="Linard B."/>
            <person name="Arribas P."/>
            <person name="Andujar C."/>
            <person name="Crampton-Platt A."/>
            <person name="Vogler A.P."/>
        </authorList>
    </citation>
    <scope>NUCLEOTIDE SEQUENCE</scope>
</reference>
<evidence type="ECO:0000256" key="11">
    <source>
        <dbReference type="ARBA" id="ARBA00023136"/>
    </source>
</evidence>
<evidence type="ECO:0000256" key="1">
    <source>
        <dbReference type="ARBA" id="ARBA00004304"/>
    </source>
</evidence>
<dbReference type="GO" id="GO:0015986">
    <property type="term" value="P:proton motive force-driven ATP synthesis"/>
    <property type="evidence" value="ECO:0007669"/>
    <property type="project" value="InterPro"/>
</dbReference>
<sequence length="51" mass="6240">MPQMAPLSWLTLMILFALILILFNIMNYYSFSYPIKQKKMLIKKSKINWKW</sequence>
<evidence type="ECO:0000256" key="13">
    <source>
        <dbReference type="SAM" id="Phobius"/>
    </source>
</evidence>
<keyword evidence="6 12" id="KW-0812">Transmembrane</keyword>
<feature type="transmembrane region" description="Helical" evidence="13">
    <location>
        <begin position="6"/>
        <end position="29"/>
    </location>
</feature>
<dbReference type="InterPro" id="IPR001421">
    <property type="entry name" value="ATP8_metazoa"/>
</dbReference>
<comment type="similarity">
    <text evidence="2 12">Belongs to the ATPase protein 8 family.</text>
</comment>
<keyword evidence="10 12" id="KW-0496">Mitochondrion</keyword>
<dbReference type="GO" id="GO:0031966">
    <property type="term" value="C:mitochondrial membrane"/>
    <property type="evidence" value="ECO:0007669"/>
    <property type="project" value="UniProtKB-SubCell"/>
</dbReference>
<keyword evidence="11 13" id="KW-0472">Membrane</keyword>
<protein>
    <recommendedName>
        <fullName evidence="12">ATP synthase complex subunit 8</fullName>
    </recommendedName>
</protein>
<evidence type="ECO:0000256" key="8">
    <source>
        <dbReference type="ARBA" id="ARBA00022989"/>
    </source>
</evidence>
<dbReference type="GO" id="GO:0045259">
    <property type="term" value="C:proton-transporting ATP synthase complex"/>
    <property type="evidence" value="ECO:0007669"/>
    <property type="project" value="UniProtKB-KW"/>
</dbReference>
<keyword evidence="8 13" id="KW-1133">Transmembrane helix</keyword>
<geneLocation type="mitochondrion" evidence="14"/>
<evidence type="ECO:0000313" key="14">
    <source>
        <dbReference type="EMBL" id="ANJ70571.1"/>
    </source>
</evidence>
<dbReference type="AlphaFoldDB" id="A0A191ZRR3"/>
<proteinExistence type="inferred from homology"/>
<keyword evidence="7 12" id="KW-0375">Hydrogen ion transport</keyword>
<dbReference type="GO" id="GO:0015078">
    <property type="term" value="F:proton transmembrane transporter activity"/>
    <property type="evidence" value="ECO:0007669"/>
    <property type="project" value="InterPro"/>
</dbReference>
<evidence type="ECO:0000256" key="12">
    <source>
        <dbReference type="RuleBase" id="RU003661"/>
    </source>
</evidence>
<keyword evidence="5 12" id="KW-0138">CF(0)</keyword>
<dbReference type="Pfam" id="PF00895">
    <property type="entry name" value="ATP-synt_8"/>
    <property type="match status" value="1"/>
</dbReference>
<evidence type="ECO:0000256" key="4">
    <source>
        <dbReference type="ARBA" id="ARBA00022448"/>
    </source>
</evidence>
<name>A0A191ZRR3_9CUCU</name>
<evidence type="ECO:0000256" key="10">
    <source>
        <dbReference type="ARBA" id="ARBA00023128"/>
    </source>
</evidence>
<evidence type="ECO:0000256" key="9">
    <source>
        <dbReference type="ARBA" id="ARBA00023065"/>
    </source>
</evidence>
<evidence type="ECO:0000256" key="3">
    <source>
        <dbReference type="ARBA" id="ARBA00011291"/>
    </source>
</evidence>
<evidence type="ECO:0000256" key="7">
    <source>
        <dbReference type="ARBA" id="ARBA00022781"/>
    </source>
</evidence>
<dbReference type="EMBL" id="KT876905">
    <property type="protein sequence ID" value="ANJ70571.1"/>
    <property type="molecule type" value="Genomic_DNA"/>
</dbReference>
<evidence type="ECO:0000256" key="2">
    <source>
        <dbReference type="ARBA" id="ARBA00008892"/>
    </source>
</evidence>
<gene>
    <name evidence="14" type="primary">atp8</name>
</gene>
<keyword evidence="4 12" id="KW-0813">Transport</keyword>